<dbReference type="SMART" id="SM00014">
    <property type="entry name" value="acidPPc"/>
    <property type="match status" value="1"/>
</dbReference>
<dbReference type="OrthoDB" id="9780507at2"/>
<feature type="transmembrane region" description="Helical" evidence="1">
    <location>
        <begin position="53"/>
        <end position="74"/>
    </location>
</feature>
<gene>
    <name evidence="3" type="ordered locus">SVI_3361</name>
</gene>
<proteinExistence type="predicted"/>
<feature type="transmembrane region" description="Helical" evidence="1">
    <location>
        <begin position="86"/>
        <end position="106"/>
    </location>
</feature>
<feature type="transmembrane region" description="Helical" evidence="1">
    <location>
        <begin position="136"/>
        <end position="158"/>
    </location>
</feature>
<feature type="domain" description="Phosphatidic acid phosphatase type 2/haloperoxidase" evidence="2">
    <location>
        <begin position="84"/>
        <end position="204"/>
    </location>
</feature>
<dbReference type="KEGG" id="svo:SVI_3361"/>
<protein>
    <submittedName>
        <fullName evidence="3">PAP2 family protein</fullName>
    </submittedName>
</protein>
<keyword evidence="1" id="KW-1133">Transmembrane helix</keyword>
<sequence length="226" mass="25118">MKHIPLFDSNRLLTAILGYGFMLVLIIISVNFWDRTIADAMHAHGYSGTLLKLLSQIPTVLEVIAAVFIMSVFIKRSRERFSSLMINLIATIALASLVRVSAKIAFGRTWPETWVNDNPSWINNGLEAFHPFAQGIAYNSFPSGHALFTFSLATVFWYHFPRLRPVWLACMLGVLIGQVGLNYHFLGDLLAGATLGTFIAHMVILGSNKANSIKKLNRKPRPASST</sequence>
<dbReference type="HOGENOM" id="CLU_072573_6_1_6"/>
<keyword evidence="1" id="KW-0812">Transmembrane</keyword>
<evidence type="ECO:0000256" key="1">
    <source>
        <dbReference type="SAM" id="Phobius"/>
    </source>
</evidence>
<keyword evidence="1" id="KW-0472">Membrane</keyword>
<name>D4ZBD7_SHEVD</name>
<dbReference type="EMBL" id="AP011177">
    <property type="protein sequence ID" value="BAJ03332.1"/>
    <property type="molecule type" value="Genomic_DNA"/>
</dbReference>
<evidence type="ECO:0000313" key="3">
    <source>
        <dbReference type="EMBL" id="BAJ03332.1"/>
    </source>
</evidence>
<evidence type="ECO:0000313" key="4">
    <source>
        <dbReference type="Proteomes" id="UP000002350"/>
    </source>
</evidence>
<dbReference type="SUPFAM" id="SSF48317">
    <property type="entry name" value="Acid phosphatase/Vanadium-dependent haloperoxidase"/>
    <property type="match status" value="1"/>
</dbReference>
<accession>D4ZBD7</accession>
<feature type="transmembrane region" description="Helical" evidence="1">
    <location>
        <begin position="189"/>
        <end position="208"/>
    </location>
</feature>
<dbReference type="Proteomes" id="UP000002350">
    <property type="component" value="Chromosome"/>
</dbReference>
<dbReference type="InterPro" id="IPR000326">
    <property type="entry name" value="PAP2/HPO"/>
</dbReference>
<organism evidence="3 4">
    <name type="scientific">Shewanella violacea (strain JCM 10179 / CIP 106290 / LMG 19151 / DSS12)</name>
    <dbReference type="NCBI Taxonomy" id="637905"/>
    <lineage>
        <taxon>Bacteria</taxon>
        <taxon>Pseudomonadati</taxon>
        <taxon>Pseudomonadota</taxon>
        <taxon>Gammaproteobacteria</taxon>
        <taxon>Alteromonadales</taxon>
        <taxon>Shewanellaceae</taxon>
        <taxon>Shewanella</taxon>
    </lineage>
</organism>
<dbReference type="InterPro" id="IPR036938">
    <property type="entry name" value="PAP2/HPO_sf"/>
</dbReference>
<dbReference type="Pfam" id="PF01569">
    <property type="entry name" value="PAP2"/>
    <property type="match status" value="1"/>
</dbReference>
<feature type="transmembrane region" description="Helical" evidence="1">
    <location>
        <begin position="12"/>
        <end position="33"/>
    </location>
</feature>
<feature type="transmembrane region" description="Helical" evidence="1">
    <location>
        <begin position="165"/>
        <end position="183"/>
    </location>
</feature>
<dbReference type="AlphaFoldDB" id="D4ZBD7"/>
<dbReference type="eggNOG" id="COG0671">
    <property type="taxonomic scope" value="Bacteria"/>
</dbReference>
<dbReference type="RefSeq" id="WP_013052627.1">
    <property type="nucleotide sequence ID" value="NC_014012.1"/>
</dbReference>
<dbReference type="STRING" id="637905.SVI_3361"/>
<reference evidence="4" key="1">
    <citation type="journal article" date="2010" name="Mol. Biosyst.">
        <title>Complete genome sequence and comparative analysis of Shewanella violacea, a psychrophilic and piezophilic bacterium from deep sea floor sediments.</title>
        <authorList>
            <person name="Aono E."/>
            <person name="Baba T."/>
            <person name="Ara T."/>
            <person name="Nishi T."/>
            <person name="Nakamichi T."/>
            <person name="Inamoto E."/>
            <person name="Toyonaga H."/>
            <person name="Hasegawa M."/>
            <person name="Takai Y."/>
            <person name="Okumura Y."/>
            <person name="Baba M."/>
            <person name="Tomita M."/>
            <person name="Kato C."/>
            <person name="Oshima T."/>
            <person name="Nakasone K."/>
            <person name="Mori H."/>
        </authorList>
    </citation>
    <scope>NUCLEOTIDE SEQUENCE [LARGE SCALE GENOMIC DNA]</scope>
    <source>
        <strain evidence="4">JCM 10179 / CIP 106290 / LMG 19151 / DSS12</strain>
    </source>
</reference>
<dbReference type="Gene3D" id="1.20.144.10">
    <property type="entry name" value="Phosphatidic acid phosphatase type 2/haloperoxidase"/>
    <property type="match status" value="1"/>
</dbReference>
<keyword evidence="4" id="KW-1185">Reference proteome</keyword>
<evidence type="ECO:0000259" key="2">
    <source>
        <dbReference type="SMART" id="SM00014"/>
    </source>
</evidence>